<evidence type="ECO:0000313" key="7">
    <source>
        <dbReference type="Proteomes" id="UP001139158"/>
    </source>
</evidence>
<dbReference type="RefSeq" id="WP_227896312.1">
    <property type="nucleotide sequence ID" value="NZ_CP099466.1"/>
</dbReference>
<reference evidence="6" key="1">
    <citation type="submission" date="2021-10" db="EMBL/GenBank/DDBJ databases">
        <title>Novel species in genus Arthrobacter.</title>
        <authorList>
            <person name="Liu Y."/>
        </authorList>
    </citation>
    <scope>NUCLEOTIDE SEQUENCE</scope>
    <source>
        <strain evidence="6">Zg-Y453</strain>
    </source>
</reference>
<evidence type="ECO:0000259" key="4">
    <source>
        <dbReference type="Pfam" id="PF00440"/>
    </source>
</evidence>
<proteinExistence type="predicted"/>
<sequence>MEHNRPRIGRPPLADPEVLRSRLLGFIDRAGYDQASMGSLAAEVGMSVRTLHRYFPAKADIVWGGIESSIETLTRELDNADDGLPVFEAVAGAVARVFDQNAEDLTVMRVRLRLIALTPELRANQSATFEAWRHAIIGFVARRRGEDARGLVAVTAGTAVHTAILEALSWWALHSEATDPAATIAAALSGLGALSVS</sequence>
<comment type="caution">
    <text evidence="6">The sequence shown here is derived from an EMBL/GenBank/DDBJ whole genome shotgun (WGS) entry which is preliminary data.</text>
</comment>
<gene>
    <name evidence="6" type="ORF">LJ757_11600</name>
</gene>
<name>A0A9X1MES9_9MICC</name>
<keyword evidence="7" id="KW-1185">Reference proteome</keyword>
<dbReference type="InterPro" id="IPR050109">
    <property type="entry name" value="HTH-type_TetR-like_transc_reg"/>
</dbReference>
<dbReference type="Gene3D" id="1.10.357.10">
    <property type="entry name" value="Tetracycline Repressor, domain 2"/>
    <property type="match status" value="1"/>
</dbReference>
<dbReference type="GO" id="GO:0003700">
    <property type="term" value="F:DNA-binding transcription factor activity"/>
    <property type="evidence" value="ECO:0007669"/>
    <property type="project" value="TreeGrafter"/>
</dbReference>
<evidence type="ECO:0000256" key="2">
    <source>
        <dbReference type="ARBA" id="ARBA00023125"/>
    </source>
</evidence>
<dbReference type="AlphaFoldDB" id="A0A9X1MES9"/>
<dbReference type="GO" id="GO:0000976">
    <property type="term" value="F:transcription cis-regulatory region binding"/>
    <property type="evidence" value="ECO:0007669"/>
    <property type="project" value="TreeGrafter"/>
</dbReference>
<keyword evidence="2" id="KW-0238">DNA-binding</keyword>
<dbReference type="SUPFAM" id="SSF46689">
    <property type="entry name" value="Homeodomain-like"/>
    <property type="match status" value="1"/>
</dbReference>
<protein>
    <submittedName>
        <fullName evidence="6">TetR family transcriptional regulator</fullName>
    </submittedName>
</protein>
<evidence type="ECO:0000259" key="5">
    <source>
        <dbReference type="Pfam" id="PF17754"/>
    </source>
</evidence>
<dbReference type="Pfam" id="PF00440">
    <property type="entry name" value="TetR_N"/>
    <property type="match status" value="1"/>
</dbReference>
<evidence type="ECO:0000313" key="6">
    <source>
        <dbReference type="EMBL" id="MCC3298446.1"/>
    </source>
</evidence>
<dbReference type="InterPro" id="IPR009057">
    <property type="entry name" value="Homeodomain-like_sf"/>
</dbReference>
<feature type="domain" description="MftR C-terminal" evidence="5">
    <location>
        <begin position="84"/>
        <end position="192"/>
    </location>
</feature>
<feature type="domain" description="HTH tetR-type" evidence="4">
    <location>
        <begin position="29"/>
        <end position="62"/>
    </location>
</feature>
<dbReference type="PANTHER" id="PTHR30055">
    <property type="entry name" value="HTH-TYPE TRANSCRIPTIONAL REGULATOR RUTR"/>
    <property type="match status" value="1"/>
</dbReference>
<keyword evidence="3" id="KW-0804">Transcription</keyword>
<evidence type="ECO:0000256" key="3">
    <source>
        <dbReference type="ARBA" id="ARBA00023163"/>
    </source>
</evidence>
<evidence type="ECO:0000256" key="1">
    <source>
        <dbReference type="ARBA" id="ARBA00023015"/>
    </source>
</evidence>
<accession>A0A9X1MES9</accession>
<dbReference type="Pfam" id="PF17754">
    <property type="entry name" value="TetR_C_14"/>
    <property type="match status" value="1"/>
</dbReference>
<dbReference type="InterPro" id="IPR041347">
    <property type="entry name" value="MftR_C"/>
</dbReference>
<dbReference type="EMBL" id="JAJFZV010000011">
    <property type="protein sequence ID" value="MCC3298446.1"/>
    <property type="molecule type" value="Genomic_DNA"/>
</dbReference>
<dbReference type="InterPro" id="IPR001647">
    <property type="entry name" value="HTH_TetR"/>
</dbReference>
<dbReference type="PANTHER" id="PTHR30055:SF234">
    <property type="entry name" value="HTH-TYPE TRANSCRIPTIONAL REGULATOR BETI"/>
    <property type="match status" value="1"/>
</dbReference>
<keyword evidence="1" id="KW-0805">Transcription regulation</keyword>
<dbReference type="Proteomes" id="UP001139158">
    <property type="component" value="Unassembled WGS sequence"/>
</dbReference>
<dbReference type="Gene3D" id="1.10.10.60">
    <property type="entry name" value="Homeodomain-like"/>
    <property type="match status" value="1"/>
</dbReference>
<organism evidence="6 7">
    <name type="scientific">Arthrobacter caoxuetaonis</name>
    <dbReference type="NCBI Taxonomy" id="2886935"/>
    <lineage>
        <taxon>Bacteria</taxon>
        <taxon>Bacillati</taxon>
        <taxon>Actinomycetota</taxon>
        <taxon>Actinomycetes</taxon>
        <taxon>Micrococcales</taxon>
        <taxon>Micrococcaceae</taxon>
        <taxon>Arthrobacter</taxon>
    </lineage>
</organism>